<dbReference type="PANTHER" id="PTHR19211:SF6">
    <property type="entry name" value="BLL7188 PROTEIN"/>
    <property type="match status" value="1"/>
</dbReference>
<evidence type="ECO:0000256" key="1">
    <source>
        <dbReference type="ARBA" id="ARBA00022737"/>
    </source>
</evidence>
<sequence>MTTLLTLDSVSFVLPDGRSLFSGLDLSFDTAPTGLVGRNGVGKSVLARLLGGLLVPTSGCIVAHGAVHYLAQDIPRDPGLTVADIAGQGVILRALARIEAGSTDPADFDAVGDQWDGLRRLDDELGRHGLGYLHGSTPATSLSGGEATRVALAGAFLSGADMLILDEPSNHLDRASRRALLERLAEWKQGLIVVSHDRTLLRRMERIVELSGHGLRVYGGNYDDYAQARDAERDTAWTQLTQRKAERRREERWLRERNERAERRQARGAKDGKEANQAPILLGRRKEQAEHSTARLRVQNERSREALDQRVRDAAARVDQRPALHMTATVAQSGPQRVAVLDDVELPYLRGALQRISLTIQAGQRIGLVGSNGSGKSTLLRVLAGQIRPVSGTCHIAVPMAWLDQHMEGLDPDRSLVDTVMGEQPGMDEGALRSRLALMGIDAHAATAPSRALSGGQRLAACLARGILADPPVRLLLLDEPGNHLDLPAIEALEEMLRQYDGTLVVVSHDDVFLERIGLTHRLELGSHGCRVVVV</sequence>
<dbReference type="GO" id="GO:0005524">
    <property type="term" value="F:ATP binding"/>
    <property type="evidence" value="ECO:0007669"/>
    <property type="project" value="UniProtKB-KW"/>
</dbReference>
<dbReference type="Pfam" id="PF00005">
    <property type="entry name" value="ABC_tran"/>
    <property type="match status" value="2"/>
</dbReference>
<dbReference type="Gene3D" id="3.40.50.300">
    <property type="entry name" value="P-loop containing nucleotide triphosphate hydrolases"/>
    <property type="match status" value="2"/>
</dbReference>
<dbReference type="PANTHER" id="PTHR19211">
    <property type="entry name" value="ATP-BINDING TRANSPORT PROTEIN-RELATED"/>
    <property type="match status" value="1"/>
</dbReference>
<keyword evidence="3 5" id="KW-0067">ATP-binding</keyword>
<feature type="domain" description="ABC transporter" evidence="4">
    <location>
        <begin position="5"/>
        <end position="238"/>
    </location>
</feature>
<gene>
    <name evidence="5" type="ORF">HBF25_13570</name>
</gene>
<dbReference type="SUPFAM" id="SSF52540">
    <property type="entry name" value="P-loop containing nucleoside triphosphate hydrolases"/>
    <property type="match status" value="2"/>
</dbReference>
<dbReference type="Proteomes" id="UP000490980">
    <property type="component" value="Unassembled WGS sequence"/>
</dbReference>
<evidence type="ECO:0000313" key="6">
    <source>
        <dbReference type="Proteomes" id="UP000490980"/>
    </source>
</evidence>
<keyword evidence="6" id="KW-1185">Reference proteome</keyword>
<dbReference type="FunFam" id="3.40.50.300:FF:001320">
    <property type="entry name" value="Heme ABC transporter ATP-binding protein"/>
    <property type="match status" value="1"/>
</dbReference>
<keyword evidence="1" id="KW-0677">Repeat</keyword>
<accession>A0A7X5UBF6</accession>
<dbReference type="EMBL" id="JAARLZ010000007">
    <property type="protein sequence ID" value="NII07410.1"/>
    <property type="molecule type" value="Genomic_DNA"/>
</dbReference>
<evidence type="ECO:0000256" key="2">
    <source>
        <dbReference type="ARBA" id="ARBA00022741"/>
    </source>
</evidence>
<dbReference type="CDD" id="cd03221">
    <property type="entry name" value="ABCF_EF-3"/>
    <property type="match status" value="1"/>
</dbReference>
<dbReference type="GO" id="GO:0016887">
    <property type="term" value="F:ATP hydrolysis activity"/>
    <property type="evidence" value="ECO:0007669"/>
    <property type="project" value="InterPro"/>
</dbReference>
<dbReference type="RefSeq" id="WP_166949271.1">
    <property type="nucleotide sequence ID" value="NZ_JAARLZ010000007.1"/>
</dbReference>
<organism evidence="5 6">
    <name type="scientific">Luteibacter anthropi</name>
    <dbReference type="NCBI Taxonomy" id="564369"/>
    <lineage>
        <taxon>Bacteria</taxon>
        <taxon>Pseudomonadati</taxon>
        <taxon>Pseudomonadota</taxon>
        <taxon>Gammaproteobacteria</taxon>
        <taxon>Lysobacterales</taxon>
        <taxon>Rhodanobacteraceae</taxon>
        <taxon>Luteibacter</taxon>
    </lineage>
</organism>
<dbReference type="AlphaFoldDB" id="A0A7X5UBF6"/>
<dbReference type="InterPro" id="IPR003593">
    <property type="entry name" value="AAA+_ATPase"/>
</dbReference>
<protein>
    <submittedName>
        <fullName evidence="5">ABC-F family ATP-binding cassette domain-containing protein</fullName>
    </submittedName>
</protein>
<proteinExistence type="predicted"/>
<name>A0A7X5UBF6_9GAMM</name>
<evidence type="ECO:0000256" key="3">
    <source>
        <dbReference type="ARBA" id="ARBA00022840"/>
    </source>
</evidence>
<evidence type="ECO:0000259" key="4">
    <source>
        <dbReference type="PROSITE" id="PS50893"/>
    </source>
</evidence>
<evidence type="ECO:0000313" key="5">
    <source>
        <dbReference type="EMBL" id="NII07410.1"/>
    </source>
</evidence>
<dbReference type="PROSITE" id="PS50893">
    <property type="entry name" value="ABC_TRANSPORTER_2"/>
    <property type="match status" value="2"/>
</dbReference>
<dbReference type="InterPro" id="IPR003439">
    <property type="entry name" value="ABC_transporter-like_ATP-bd"/>
</dbReference>
<dbReference type="PROSITE" id="PS00211">
    <property type="entry name" value="ABC_TRANSPORTER_1"/>
    <property type="match status" value="1"/>
</dbReference>
<dbReference type="SMART" id="SM00382">
    <property type="entry name" value="AAA"/>
    <property type="match status" value="2"/>
</dbReference>
<dbReference type="InterPro" id="IPR017871">
    <property type="entry name" value="ABC_transporter-like_CS"/>
</dbReference>
<dbReference type="InterPro" id="IPR050611">
    <property type="entry name" value="ABCF"/>
</dbReference>
<keyword evidence="2" id="KW-0547">Nucleotide-binding</keyword>
<comment type="caution">
    <text evidence="5">The sequence shown here is derived from an EMBL/GenBank/DDBJ whole genome shotgun (WGS) entry which is preliminary data.</text>
</comment>
<reference evidence="5 6" key="1">
    <citation type="submission" date="2020-03" db="EMBL/GenBank/DDBJ databases">
        <authorList>
            <person name="Lai Q."/>
        </authorList>
    </citation>
    <scope>NUCLEOTIDE SEQUENCE [LARGE SCALE GENOMIC DNA]</scope>
    <source>
        <strain evidence="5 6">CCUG 25036</strain>
    </source>
</reference>
<feature type="domain" description="ABC transporter" evidence="4">
    <location>
        <begin position="338"/>
        <end position="535"/>
    </location>
</feature>
<dbReference type="InterPro" id="IPR027417">
    <property type="entry name" value="P-loop_NTPase"/>
</dbReference>